<evidence type="ECO:0000256" key="7">
    <source>
        <dbReference type="SAM" id="Phobius"/>
    </source>
</evidence>
<dbReference type="PANTHER" id="PTHR34856">
    <property type="entry name" value="PROTEIN NRFD"/>
    <property type="match status" value="1"/>
</dbReference>
<sequence>MSAAPEASPSPSRPAFWRNFGRFLGNAALESLDGGKLFYIWMFCLTAIFLVGANAWAVQVRDGMALSNMSDHVSWGLYIANFTFLVGLAAGGVMMVIPAYLYHDEEMHDIVIIGELLAIAAIIMSLMFVICDLGRPDRFWHLLPPFGRLHFPVSMLSWDVIVLNGYLFINAYICAYLLYMRYLGQTPDPRWYVPFVFLSIVWAISIHTVTAFLYCGLGGRPFWNTALLAPRFLASAFVSGPAFIVLAIQVIRQAVGRHFGDGPIRTLVNIMRITILVNLLMVVSEVFTEFYTGGAHTSAARYLYFGLHGHDELVWWIWSSITLVAVAAVLMLLPSVFTKHWILNTACILAFIGIWIEKGMGLIIPGFVPSTLHEIVEYRPSAIEWKITAGIWALGLIIYTLFIKIAAGIVLNRTKLHAIPDEPPASESSPAPLPTL</sequence>
<feature type="transmembrane region" description="Helical" evidence="7">
    <location>
        <begin position="38"/>
        <end position="58"/>
    </location>
</feature>
<comment type="subcellular location">
    <subcellularLocation>
        <location evidence="1">Cell membrane</location>
        <topology evidence="1">Multi-pass membrane protein</topology>
    </subcellularLocation>
</comment>
<dbReference type="GO" id="GO:0005886">
    <property type="term" value="C:plasma membrane"/>
    <property type="evidence" value="ECO:0007669"/>
    <property type="project" value="UniProtKB-SubCell"/>
</dbReference>
<dbReference type="InterPro" id="IPR052049">
    <property type="entry name" value="Electron_transfer_protein"/>
</dbReference>
<keyword evidence="4 7" id="KW-0812">Transmembrane</keyword>
<dbReference type="OrthoDB" id="9768846at2"/>
<protein>
    <submittedName>
        <fullName evidence="8">Molybdopterin-containing oxidoreductase family membrane subunit</fullName>
    </submittedName>
</protein>
<feature type="transmembrane region" description="Helical" evidence="7">
    <location>
        <begin position="155"/>
        <end position="179"/>
    </location>
</feature>
<keyword evidence="5 7" id="KW-1133">Transmembrane helix</keyword>
<feature type="transmembrane region" description="Helical" evidence="7">
    <location>
        <begin position="273"/>
        <end position="293"/>
    </location>
</feature>
<evidence type="ECO:0000256" key="4">
    <source>
        <dbReference type="ARBA" id="ARBA00022692"/>
    </source>
</evidence>
<gene>
    <name evidence="8" type="ORF">DES53_103175</name>
</gene>
<feature type="transmembrane region" description="Helical" evidence="7">
    <location>
        <begin position="387"/>
        <end position="411"/>
    </location>
</feature>
<evidence type="ECO:0000256" key="3">
    <source>
        <dbReference type="ARBA" id="ARBA00022475"/>
    </source>
</evidence>
<feature type="transmembrane region" description="Helical" evidence="7">
    <location>
        <begin position="191"/>
        <end position="212"/>
    </location>
</feature>
<feature type="transmembrane region" description="Helical" evidence="7">
    <location>
        <begin position="313"/>
        <end position="334"/>
    </location>
</feature>
<accession>A0A366HQU1</accession>
<evidence type="ECO:0000313" key="8">
    <source>
        <dbReference type="EMBL" id="RBP45178.1"/>
    </source>
</evidence>
<feature type="transmembrane region" description="Helical" evidence="7">
    <location>
        <begin position="113"/>
        <end position="135"/>
    </location>
</feature>
<dbReference type="Pfam" id="PF03916">
    <property type="entry name" value="NrfD"/>
    <property type="match status" value="1"/>
</dbReference>
<feature type="transmembrane region" description="Helical" evidence="7">
    <location>
        <begin position="78"/>
        <end position="101"/>
    </location>
</feature>
<evidence type="ECO:0000256" key="1">
    <source>
        <dbReference type="ARBA" id="ARBA00004651"/>
    </source>
</evidence>
<dbReference type="RefSeq" id="WP_113958309.1">
    <property type="nucleotide sequence ID" value="NZ_QNRR01000003.1"/>
</dbReference>
<feature type="transmembrane region" description="Helical" evidence="7">
    <location>
        <begin position="232"/>
        <end position="252"/>
    </location>
</feature>
<name>A0A366HQU1_9BACT</name>
<comment type="caution">
    <text evidence="8">The sequence shown here is derived from an EMBL/GenBank/DDBJ whole genome shotgun (WGS) entry which is preliminary data.</text>
</comment>
<dbReference type="Gene3D" id="1.20.1630.10">
    <property type="entry name" value="Formate dehydrogenase/DMSO reductase domain"/>
    <property type="match status" value="1"/>
</dbReference>
<evidence type="ECO:0000256" key="2">
    <source>
        <dbReference type="ARBA" id="ARBA00008929"/>
    </source>
</evidence>
<evidence type="ECO:0000256" key="6">
    <source>
        <dbReference type="ARBA" id="ARBA00023136"/>
    </source>
</evidence>
<dbReference type="InterPro" id="IPR005614">
    <property type="entry name" value="NrfD-like"/>
</dbReference>
<dbReference type="AlphaFoldDB" id="A0A366HQU1"/>
<keyword evidence="9" id="KW-1185">Reference proteome</keyword>
<comment type="similarity">
    <text evidence="2">Belongs to the NrfD family.</text>
</comment>
<organism evidence="8 9">
    <name type="scientific">Roseimicrobium gellanilyticum</name>
    <dbReference type="NCBI Taxonomy" id="748857"/>
    <lineage>
        <taxon>Bacteria</taxon>
        <taxon>Pseudomonadati</taxon>
        <taxon>Verrucomicrobiota</taxon>
        <taxon>Verrucomicrobiia</taxon>
        <taxon>Verrucomicrobiales</taxon>
        <taxon>Verrucomicrobiaceae</taxon>
        <taxon>Roseimicrobium</taxon>
    </lineage>
</organism>
<dbReference type="Proteomes" id="UP000253426">
    <property type="component" value="Unassembled WGS sequence"/>
</dbReference>
<evidence type="ECO:0000256" key="5">
    <source>
        <dbReference type="ARBA" id="ARBA00022989"/>
    </source>
</evidence>
<dbReference type="EMBL" id="QNRR01000003">
    <property type="protein sequence ID" value="RBP45178.1"/>
    <property type="molecule type" value="Genomic_DNA"/>
</dbReference>
<reference evidence="8 9" key="1">
    <citation type="submission" date="2018-06" db="EMBL/GenBank/DDBJ databases">
        <title>Genomic Encyclopedia of Type Strains, Phase IV (KMG-IV): sequencing the most valuable type-strain genomes for metagenomic binning, comparative biology and taxonomic classification.</title>
        <authorList>
            <person name="Goeker M."/>
        </authorList>
    </citation>
    <scope>NUCLEOTIDE SEQUENCE [LARGE SCALE GENOMIC DNA]</scope>
    <source>
        <strain evidence="8 9">DSM 25532</strain>
    </source>
</reference>
<dbReference type="PANTHER" id="PTHR34856:SF2">
    <property type="entry name" value="PROTEIN NRFD"/>
    <property type="match status" value="1"/>
</dbReference>
<keyword evidence="3" id="KW-1003">Cell membrane</keyword>
<feature type="transmembrane region" description="Helical" evidence="7">
    <location>
        <begin position="341"/>
        <end position="367"/>
    </location>
</feature>
<dbReference type="NCBIfam" id="NF045798">
    <property type="entry name" value="DsrP"/>
    <property type="match status" value="1"/>
</dbReference>
<proteinExistence type="inferred from homology"/>
<keyword evidence="6 7" id="KW-0472">Membrane</keyword>
<evidence type="ECO:0000313" key="9">
    <source>
        <dbReference type="Proteomes" id="UP000253426"/>
    </source>
</evidence>
<dbReference type="InterPro" id="IPR054823">
    <property type="entry name" value="DsrP-like"/>
</dbReference>